<dbReference type="Pfam" id="PF11811">
    <property type="entry name" value="DUF3331"/>
    <property type="match status" value="1"/>
</dbReference>
<comment type="caution">
    <text evidence="1">The sequence shown here is derived from an EMBL/GenBank/DDBJ whole genome shotgun (WGS) entry which is preliminary data.</text>
</comment>
<dbReference type="EMBL" id="MWML01000251">
    <property type="protein sequence ID" value="TCG04444.1"/>
    <property type="molecule type" value="Genomic_DNA"/>
</dbReference>
<gene>
    <name evidence="1" type="ORF">BZM27_40840</name>
</gene>
<name>A0A4R0X3L6_9BURK</name>
<keyword evidence="2" id="KW-1185">Reference proteome</keyword>
<evidence type="ECO:0008006" key="3">
    <source>
        <dbReference type="Google" id="ProtNLM"/>
    </source>
</evidence>
<organism evidence="1 2">
    <name type="scientific">Paraburkholderia steynii</name>
    <dbReference type="NCBI Taxonomy" id="1245441"/>
    <lineage>
        <taxon>Bacteria</taxon>
        <taxon>Pseudomonadati</taxon>
        <taxon>Pseudomonadota</taxon>
        <taxon>Betaproteobacteria</taxon>
        <taxon>Burkholderiales</taxon>
        <taxon>Burkholderiaceae</taxon>
        <taxon>Paraburkholderia</taxon>
    </lineage>
</organism>
<dbReference type="Proteomes" id="UP000294200">
    <property type="component" value="Unassembled WGS sequence"/>
</dbReference>
<proteinExistence type="predicted"/>
<accession>A0A4R0X3L6</accession>
<sequence length="152" mass="16744">MVSARNMDDTRDFTIWQHMLGQIGIGKETATVPASTSHQFPDMEQGYVQCSSAVRVRLLDRPSSTTAILSWSDPTSCRYAYQCWRVSRAESTGICVLSGAAIAKGDEVYKPRLSGTRPRNANAMILRRMLDRPVSVTGRRERPKTPVAPGGA</sequence>
<dbReference type="AlphaFoldDB" id="A0A4R0X3L6"/>
<reference evidence="1 2" key="1">
    <citation type="submission" date="2017-02" db="EMBL/GenBank/DDBJ databases">
        <title>Paraburkholderia sophoroidis sp. nov. and Paraburkholderia steynii sp. nov. rhizobial symbionts of the fynbos legume Hypocalyptus sophoroides.</title>
        <authorList>
            <person name="Steenkamp E.T."/>
            <person name="Beukes C.W."/>
            <person name="Van Zyl E."/>
            <person name="Avontuur J."/>
            <person name="Chan W.Y."/>
            <person name="Hassen A."/>
            <person name="Palmer M."/>
            <person name="Mthombeni L."/>
            <person name="Phalane F."/>
            <person name="Sereme K."/>
            <person name="Venter S.N."/>
        </authorList>
    </citation>
    <scope>NUCLEOTIDE SEQUENCE [LARGE SCALE GENOMIC DNA]</scope>
    <source>
        <strain evidence="1 2">HC1.1ba</strain>
    </source>
</reference>
<evidence type="ECO:0000313" key="2">
    <source>
        <dbReference type="Proteomes" id="UP000294200"/>
    </source>
</evidence>
<protein>
    <recommendedName>
        <fullName evidence="3">DUF3331 domain-containing protein</fullName>
    </recommendedName>
</protein>
<dbReference type="InterPro" id="IPR021769">
    <property type="entry name" value="DUF3331"/>
</dbReference>
<evidence type="ECO:0000313" key="1">
    <source>
        <dbReference type="EMBL" id="TCG04444.1"/>
    </source>
</evidence>